<dbReference type="EMBL" id="BOSL01000019">
    <property type="protein sequence ID" value="GIP55438.1"/>
    <property type="molecule type" value="Genomic_DNA"/>
</dbReference>
<dbReference type="InterPro" id="IPR009057">
    <property type="entry name" value="Homeodomain-like_sf"/>
</dbReference>
<dbReference type="InterPro" id="IPR051448">
    <property type="entry name" value="CdaR-like_regulators"/>
</dbReference>
<keyword evidence="3" id="KW-1185">Reference proteome</keyword>
<evidence type="ECO:0000259" key="1">
    <source>
        <dbReference type="Pfam" id="PF13556"/>
    </source>
</evidence>
<dbReference type="PANTHER" id="PTHR33744">
    <property type="entry name" value="CARBOHYDRATE DIACID REGULATOR"/>
    <property type="match status" value="1"/>
</dbReference>
<reference evidence="2 3" key="1">
    <citation type="submission" date="2021-03" db="EMBL/GenBank/DDBJ databases">
        <title>Antimicrobial resistance genes in bacteria isolated from Japanese honey, and their potential for conferring macrolide and lincosamide resistance in the American foulbrood pathogen Paenibacillus larvae.</title>
        <authorList>
            <person name="Okamoto M."/>
            <person name="Kumagai M."/>
            <person name="Kanamori H."/>
            <person name="Takamatsu D."/>
        </authorList>
    </citation>
    <scope>NUCLEOTIDE SEQUENCE [LARGE SCALE GENOMIC DNA]</scope>
    <source>
        <strain evidence="2 3">J42TS3</strain>
    </source>
</reference>
<dbReference type="Pfam" id="PF13556">
    <property type="entry name" value="HTH_30"/>
    <property type="match status" value="1"/>
</dbReference>
<comment type="caution">
    <text evidence="2">The sequence shown here is derived from an EMBL/GenBank/DDBJ whole genome shotgun (WGS) entry which is preliminary data.</text>
</comment>
<dbReference type="SUPFAM" id="SSF46689">
    <property type="entry name" value="Homeodomain-like"/>
    <property type="match status" value="1"/>
</dbReference>
<protein>
    <recommendedName>
        <fullName evidence="1">PucR C-terminal helix-turn-helix domain-containing protein</fullName>
    </recommendedName>
</protein>
<gene>
    <name evidence="2" type="ORF">J42TS3_44730</name>
</gene>
<dbReference type="RefSeq" id="WP_213656385.1">
    <property type="nucleotide sequence ID" value="NZ_BOSL01000019.1"/>
</dbReference>
<feature type="domain" description="PucR C-terminal helix-turn-helix" evidence="1">
    <location>
        <begin position="307"/>
        <end position="362"/>
    </location>
</feature>
<dbReference type="InterPro" id="IPR025736">
    <property type="entry name" value="PucR_C-HTH_dom"/>
</dbReference>
<dbReference type="InterPro" id="IPR042070">
    <property type="entry name" value="PucR_C-HTH_sf"/>
</dbReference>
<name>A0ABQ4MHH1_9BACL</name>
<dbReference type="Gene3D" id="1.10.10.2840">
    <property type="entry name" value="PucR C-terminal helix-turn-helix domain"/>
    <property type="match status" value="1"/>
</dbReference>
<evidence type="ECO:0000313" key="3">
    <source>
        <dbReference type="Proteomes" id="UP000679992"/>
    </source>
</evidence>
<dbReference type="Proteomes" id="UP000679992">
    <property type="component" value="Unassembled WGS sequence"/>
</dbReference>
<organism evidence="2 3">
    <name type="scientific">Paenibacillus vini</name>
    <dbReference type="NCBI Taxonomy" id="1476024"/>
    <lineage>
        <taxon>Bacteria</taxon>
        <taxon>Bacillati</taxon>
        <taxon>Bacillota</taxon>
        <taxon>Bacilli</taxon>
        <taxon>Bacillales</taxon>
        <taxon>Paenibacillaceae</taxon>
        <taxon>Paenibacillus</taxon>
    </lineage>
</organism>
<proteinExistence type="predicted"/>
<dbReference type="PANTHER" id="PTHR33744:SF15">
    <property type="entry name" value="CARBOHYDRATE DIACID REGULATOR"/>
    <property type="match status" value="1"/>
</dbReference>
<evidence type="ECO:0000313" key="2">
    <source>
        <dbReference type="EMBL" id="GIP55438.1"/>
    </source>
</evidence>
<accession>A0ABQ4MHH1</accession>
<sequence length="370" mass="41879">MEMNSLKQQVEEISGIPLTVMEMGMAEWESLAAKASEVANGTHNGLLRLENRYIWLWKRKSTSSVQILEADAASLTETEAKLIGLLIAGTRDAGKASPAKKDEESRSIELGVWIEECLDREDLHAAVPENMALKSRLQTPMLPLLVSWENRAGQGVAFSKLYKLLRSYFGGDLLLIPIKEDWMILVSEALLTDLREESEEGADNERDLLGALCQGLYELISNEWVGGGCHLAVHELISGDHHIARAALALRETLRIGHLFDVTEHIHLPWELQLERLVSSIPAEDRERFINETSGHQGIFADEEMRTTLETFFQMDCNVSETAKRLYIHRNTLMYRIDKIKQETGLDVRTFRDAVLINLELLLYKVTKRA</sequence>